<keyword evidence="2" id="KW-0472">Membrane</keyword>
<feature type="compositionally biased region" description="Low complexity" evidence="1">
    <location>
        <begin position="1"/>
        <end position="10"/>
    </location>
</feature>
<keyword evidence="5" id="KW-1185">Reference proteome</keyword>
<dbReference type="InterPro" id="IPR051158">
    <property type="entry name" value="Metallophosphoesterase_sf"/>
</dbReference>
<comment type="caution">
    <text evidence="4">The sequence shown here is derived from an EMBL/GenBank/DDBJ whole genome shotgun (WGS) entry which is preliminary data.</text>
</comment>
<dbReference type="PANTHER" id="PTHR31302:SF20">
    <property type="entry name" value="CONSERVED PROTEIN"/>
    <property type="match status" value="1"/>
</dbReference>
<dbReference type="GO" id="GO:0016020">
    <property type="term" value="C:membrane"/>
    <property type="evidence" value="ECO:0007669"/>
    <property type="project" value="GOC"/>
</dbReference>
<dbReference type="InterPro" id="IPR004843">
    <property type="entry name" value="Calcineurin-like_PHP"/>
</dbReference>
<sequence>MARGPGQRRQAPPPPAPPERRSDRNSLPAPVSSIAPWRTSTTRWRSSAAISASSRLARVIKPRHLLAPALAATAAGAGFLAWGNSELRRFELKKVTAPVLEPGTLGEGERFTILHISDLHMIPGQDTKIAWVSALDALDPDLVINTGDNLSDERAVPDALAAMGPLLNRPGMMVFGTNDYWAPRPANPFNYLLGRKREPSHVDLPWKDLRAGMIERGWHDATHQRIEIKVGPLRLAAAGVDDPHHDLDDYSTIAGTPNPDADLRLALTHSPEPRILRQFAADGYQLALAGHTHGGQFCLPGSRAIVTNCGIDTARVQGLSTFDGMHLHVSNGLGTSKYVPFRFFCRPSATLITLTEKAE</sequence>
<reference evidence="4 5" key="1">
    <citation type="submission" date="2019-06" db="EMBL/GenBank/DDBJ databases">
        <authorList>
            <person name="Li J."/>
        </authorList>
    </citation>
    <scope>NUCLEOTIDE SEQUENCE [LARGE SCALE GENOMIC DNA]</scope>
    <source>
        <strain evidence="4 5">LMG 28165</strain>
    </source>
</reference>
<keyword evidence="2" id="KW-0812">Transmembrane</keyword>
<dbReference type="AlphaFoldDB" id="A0A5C4U311"/>
<dbReference type="GO" id="GO:0008758">
    <property type="term" value="F:UDP-2,3-diacylglucosamine hydrolase activity"/>
    <property type="evidence" value="ECO:0007669"/>
    <property type="project" value="TreeGrafter"/>
</dbReference>
<gene>
    <name evidence="4" type="ORF">FHE74_06765</name>
</gene>
<feature type="region of interest" description="Disordered" evidence="1">
    <location>
        <begin position="1"/>
        <end position="34"/>
    </location>
</feature>
<dbReference type="Proteomes" id="UP000312032">
    <property type="component" value="Unassembled WGS sequence"/>
</dbReference>
<keyword evidence="2" id="KW-1133">Transmembrane helix</keyword>
<dbReference type="Gene3D" id="3.60.21.10">
    <property type="match status" value="1"/>
</dbReference>
<dbReference type="EMBL" id="VDHJ01000008">
    <property type="protein sequence ID" value="TNL97364.1"/>
    <property type="molecule type" value="Genomic_DNA"/>
</dbReference>
<evidence type="ECO:0000313" key="4">
    <source>
        <dbReference type="EMBL" id="TNL97364.1"/>
    </source>
</evidence>
<accession>A0A5C4U311</accession>
<dbReference type="OrthoDB" id="9780884at2"/>
<dbReference type="InterPro" id="IPR029052">
    <property type="entry name" value="Metallo-depent_PP-like"/>
</dbReference>
<protein>
    <submittedName>
        <fullName evidence="4">Metallophosphoesterase</fullName>
    </submittedName>
</protein>
<dbReference type="PANTHER" id="PTHR31302">
    <property type="entry name" value="TRANSMEMBRANE PROTEIN WITH METALLOPHOSPHOESTERASE DOMAIN-RELATED"/>
    <property type="match status" value="1"/>
</dbReference>
<organism evidence="4 5">
    <name type="scientific">Corynebacterium tapiri</name>
    <dbReference type="NCBI Taxonomy" id="1448266"/>
    <lineage>
        <taxon>Bacteria</taxon>
        <taxon>Bacillati</taxon>
        <taxon>Actinomycetota</taxon>
        <taxon>Actinomycetes</taxon>
        <taxon>Mycobacteriales</taxon>
        <taxon>Corynebacteriaceae</taxon>
        <taxon>Corynebacterium</taxon>
    </lineage>
</organism>
<dbReference type="Pfam" id="PF00149">
    <property type="entry name" value="Metallophos"/>
    <property type="match status" value="1"/>
</dbReference>
<evidence type="ECO:0000313" key="5">
    <source>
        <dbReference type="Proteomes" id="UP000312032"/>
    </source>
</evidence>
<evidence type="ECO:0000259" key="3">
    <source>
        <dbReference type="Pfam" id="PF00149"/>
    </source>
</evidence>
<dbReference type="SUPFAM" id="SSF56300">
    <property type="entry name" value="Metallo-dependent phosphatases"/>
    <property type="match status" value="1"/>
</dbReference>
<feature type="transmembrane region" description="Helical" evidence="2">
    <location>
        <begin position="65"/>
        <end position="83"/>
    </location>
</feature>
<name>A0A5C4U311_9CORY</name>
<evidence type="ECO:0000256" key="1">
    <source>
        <dbReference type="SAM" id="MobiDB-lite"/>
    </source>
</evidence>
<evidence type="ECO:0000256" key="2">
    <source>
        <dbReference type="SAM" id="Phobius"/>
    </source>
</evidence>
<proteinExistence type="predicted"/>
<feature type="domain" description="Calcineurin-like phosphoesterase" evidence="3">
    <location>
        <begin position="111"/>
        <end position="294"/>
    </location>
</feature>
<dbReference type="GO" id="GO:0009245">
    <property type="term" value="P:lipid A biosynthetic process"/>
    <property type="evidence" value="ECO:0007669"/>
    <property type="project" value="TreeGrafter"/>
</dbReference>